<sequence length="192" mass="21575">MNPLLGKLTKLLGEEYKNLTGCGSRPPSWRCPDMENCINELMRDTEGAHAKAGLLKKMAWCLMSLGIRHQITNWIEEVKVLMVERLTINMEVEGLVGVDGLREELVSLLANSQKKLKVVSIIGLEGVRKQASFLKNEHDSMKSLLEKIDVMDKLDPSAKNGGTMSVRCPHMENYINDLMRDTETWAYTNGAL</sequence>
<dbReference type="AlphaFoldDB" id="A0A077S3W4"/>
<dbReference type="PANTHER" id="PTHR19338">
    <property type="entry name" value="TRANSLOCASE OF INNER MITOCHONDRIAL MEMBRANE 13 HOMOLOG"/>
    <property type="match status" value="1"/>
</dbReference>
<evidence type="ECO:0000313" key="1">
    <source>
        <dbReference type="EMBL" id="CDM86036.1"/>
    </source>
</evidence>
<name>A0A077S3W4_WHEAT</name>
<protein>
    <recommendedName>
        <fullName evidence="2">Rx N-terminal domain-containing protein</fullName>
    </recommendedName>
</protein>
<proteinExistence type="predicted"/>
<reference evidence="1" key="1">
    <citation type="journal article" date="2014" name="Science">
        <title>Structural and functional partitioning of bread wheat chromosome 3B.</title>
        <authorList>
            <person name="Choulet F."/>
            <person name="Alberti A."/>
            <person name="Theil S."/>
            <person name="Glover N."/>
            <person name="Barbe V."/>
            <person name="Daron J."/>
            <person name="Pingault L."/>
            <person name="Sourdille P."/>
            <person name="Couloux A."/>
            <person name="Paux E."/>
            <person name="Leroy P."/>
            <person name="Mangenot S."/>
            <person name="Guilhot N."/>
            <person name="Le Gouis J."/>
            <person name="Balfourier F."/>
            <person name="Alaux M."/>
            <person name="Jamilloux V."/>
            <person name="Poulain J."/>
            <person name="Durand C."/>
            <person name="Bellec A."/>
            <person name="Gaspin C."/>
            <person name="Safar J."/>
            <person name="Dolezel J."/>
            <person name="Rogers J."/>
            <person name="Vandepoele K."/>
            <person name="Aury J.M."/>
            <person name="Mayer K."/>
            <person name="Berges H."/>
            <person name="Quesneville H."/>
            <person name="Wincker P."/>
            <person name="Feuillet C."/>
        </authorList>
    </citation>
    <scope>NUCLEOTIDE SEQUENCE</scope>
</reference>
<gene>
    <name evidence="1" type="ORF">TRAES_3BF186700050CFD_c1</name>
</gene>
<evidence type="ECO:0008006" key="2">
    <source>
        <dbReference type="Google" id="ProtNLM"/>
    </source>
</evidence>
<organism evidence="1">
    <name type="scientific">Triticum aestivum</name>
    <name type="common">Wheat</name>
    <dbReference type="NCBI Taxonomy" id="4565"/>
    <lineage>
        <taxon>Eukaryota</taxon>
        <taxon>Viridiplantae</taxon>
        <taxon>Streptophyta</taxon>
        <taxon>Embryophyta</taxon>
        <taxon>Tracheophyta</taxon>
        <taxon>Spermatophyta</taxon>
        <taxon>Magnoliopsida</taxon>
        <taxon>Liliopsida</taxon>
        <taxon>Poales</taxon>
        <taxon>Poaceae</taxon>
        <taxon>BOP clade</taxon>
        <taxon>Pooideae</taxon>
        <taxon>Triticodae</taxon>
        <taxon>Triticeae</taxon>
        <taxon>Triticinae</taxon>
        <taxon>Triticum</taxon>
    </lineage>
</organism>
<dbReference type="HOGENOM" id="CLU_1417467_0_0_1"/>
<accession>A0A077S3W4</accession>
<dbReference type="PANTHER" id="PTHR19338:SF63">
    <property type="entry name" value="NB-ARC DOMAIN-CONTAINING PROTEIN"/>
    <property type="match status" value="1"/>
</dbReference>
<dbReference type="EMBL" id="HG670306">
    <property type="protein sequence ID" value="CDM86036.1"/>
    <property type="molecule type" value="Genomic_DNA"/>
</dbReference>